<evidence type="ECO:0000259" key="6">
    <source>
        <dbReference type="Pfam" id="PF12656"/>
    </source>
</evidence>
<dbReference type="OrthoDB" id="5577072at2759"/>
<keyword evidence="3 4" id="KW-0539">Nucleus</keyword>
<evidence type="ECO:0000313" key="7">
    <source>
        <dbReference type="EMBL" id="KAA8907148.1"/>
    </source>
</evidence>
<comment type="function">
    <text evidence="4">Involved in spliceosome maturation and the first step of pre-mRNA splicing.</text>
</comment>
<feature type="region of interest" description="Disordered" evidence="5">
    <location>
        <begin position="82"/>
        <end position="116"/>
    </location>
</feature>
<comment type="caution">
    <text evidence="7">The sequence shown here is derived from an EMBL/GenBank/DDBJ whole genome shotgun (WGS) entry which is preliminary data.</text>
</comment>
<dbReference type="Proteomes" id="UP000449547">
    <property type="component" value="Unassembled WGS sequence"/>
</dbReference>
<dbReference type="GO" id="GO:0005681">
    <property type="term" value="C:spliceosomal complex"/>
    <property type="evidence" value="ECO:0007669"/>
    <property type="project" value="UniProtKB-UniRule"/>
</dbReference>
<dbReference type="OMA" id="VIKPQQH"/>
<protein>
    <recommendedName>
        <fullName evidence="4">Pre-mRNA-splicing factor</fullName>
    </recommendedName>
</protein>
<dbReference type="InterPro" id="IPR026822">
    <property type="entry name" value="Spp2/MOS2_G-patch"/>
</dbReference>
<dbReference type="PANTHER" id="PTHR15818">
    <property type="entry name" value="G PATCH AND KOW-CONTAINING"/>
    <property type="match status" value="1"/>
</dbReference>
<feature type="compositionally biased region" description="Polar residues" evidence="5">
    <location>
        <begin position="96"/>
        <end position="107"/>
    </location>
</feature>
<keyword evidence="4" id="KW-0508">mRNA splicing</keyword>
<dbReference type="InterPro" id="IPR045166">
    <property type="entry name" value="Spp2-like"/>
</dbReference>
<accession>A0A642UWY1</accession>
<feature type="region of interest" description="Disordered" evidence="5">
    <location>
        <begin position="1"/>
        <end position="33"/>
    </location>
</feature>
<dbReference type="PANTHER" id="PTHR15818:SF2">
    <property type="entry name" value="G-PATCH DOMAIN AND KOW MOTIFS-CONTAINING PROTEIN"/>
    <property type="match status" value="1"/>
</dbReference>
<dbReference type="EMBL" id="SWFT01000027">
    <property type="protein sequence ID" value="KAA8907148.1"/>
    <property type="molecule type" value="Genomic_DNA"/>
</dbReference>
<name>A0A642UWY1_DIURU</name>
<evidence type="ECO:0000256" key="4">
    <source>
        <dbReference type="RuleBase" id="RU369096"/>
    </source>
</evidence>
<dbReference type="GeneID" id="54779485"/>
<feature type="compositionally biased region" description="Basic and acidic residues" evidence="5">
    <location>
        <begin position="24"/>
        <end position="33"/>
    </location>
</feature>
<evidence type="ECO:0000256" key="5">
    <source>
        <dbReference type="SAM" id="MobiDB-lite"/>
    </source>
</evidence>
<comment type="subcellular location">
    <subcellularLocation>
        <location evidence="1 4">Nucleus</location>
    </subcellularLocation>
</comment>
<evidence type="ECO:0000256" key="2">
    <source>
        <dbReference type="ARBA" id="ARBA00008576"/>
    </source>
</evidence>
<dbReference type="VEuPathDB" id="FungiDB:DIURU_000832"/>
<feature type="domain" description="Spp2/MOS2 G-patch" evidence="6">
    <location>
        <begin position="127"/>
        <end position="186"/>
    </location>
</feature>
<comment type="similarity">
    <text evidence="2 4">Belongs to the SPP2 family.</text>
</comment>
<evidence type="ECO:0000256" key="1">
    <source>
        <dbReference type="ARBA" id="ARBA00004123"/>
    </source>
</evidence>
<dbReference type="GO" id="GO:0000398">
    <property type="term" value="P:mRNA splicing, via spliceosome"/>
    <property type="evidence" value="ECO:0007669"/>
    <property type="project" value="UniProtKB-UniRule"/>
</dbReference>
<dbReference type="AlphaFoldDB" id="A0A642UWY1"/>
<gene>
    <name evidence="7" type="ORF">DIURU_000832</name>
</gene>
<proteinExistence type="inferred from homology"/>
<keyword evidence="4" id="KW-0747">Spliceosome</keyword>
<evidence type="ECO:0000313" key="8">
    <source>
        <dbReference type="Proteomes" id="UP000449547"/>
    </source>
</evidence>
<organism evidence="7 8">
    <name type="scientific">Diutina rugosa</name>
    <name type="common">Yeast</name>
    <name type="synonym">Candida rugosa</name>
    <dbReference type="NCBI Taxonomy" id="5481"/>
    <lineage>
        <taxon>Eukaryota</taxon>
        <taxon>Fungi</taxon>
        <taxon>Dikarya</taxon>
        <taxon>Ascomycota</taxon>
        <taxon>Saccharomycotina</taxon>
        <taxon>Pichiomycetes</taxon>
        <taxon>Debaryomycetaceae</taxon>
        <taxon>Diutina</taxon>
    </lineage>
</organism>
<feature type="compositionally biased region" description="Basic residues" evidence="5">
    <location>
        <begin position="1"/>
        <end position="19"/>
    </location>
</feature>
<sequence length="217" mass="23737">MSFKLNLKRGGAKGRRKANGGKVDFSDGTKDGPAKVTIDSYDDQGAKSNDVAVDAVTPLVIKPQQHVTSLIQAKRTRRVVEAEETAEDKNMARLLSDTNPNKEQNQPRIEAKGLTISVTEDNATSDNSDDDYNQVPVEDFGAAMLRGMGYTEDEEDKQTETPASKLAQILKKRQRGQVLGIGAKPLDADLHRNVFGERGDKLEVALVKRPKKDTTSS</sequence>
<keyword evidence="8" id="KW-1185">Reference proteome</keyword>
<evidence type="ECO:0000256" key="3">
    <source>
        <dbReference type="ARBA" id="ARBA00023242"/>
    </source>
</evidence>
<keyword evidence="4" id="KW-0507">mRNA processing</keyword>
<reference evidence="7 8" key="1">
    <citation type="submission" date="2019-07" db="EMBL/GenBank/DDBJ databases">
        <title>Genome assembly of two rare yeast pathogens: Diutina rugosa and Trichomonascus ciferrii.</title>
        <authorList>
            <person name="Mixao V."/>
            <person name="Saus E."/>
            <person name="Hansen A."/>
            <person name="Lass-Flor C."/>
            <person name="Gabaldon T."/>
        </authorList>
    </citation>
    <scope>NUCLEOTIDE SEQUENCE [LARGE SCALE GENOMIC DNA]</scope>
    <source>
        <strain evidence="7 8">CBS 613</strain>
    </source>
</reference>
<dbReference type="RefSeq" id="XP_034014499.1">
    <property type="nucleotide sequence ID" value="XM_034159124.1"/>
</dbReference>
<dbReference type="Pfam" id="PF12656">
    <property type="entry name" value="G-patch_2"/>
    <property type="match status" value="1"/>
</dbReference>